<feature type="region of interest" description="Disordered" evidence="3">
    <location>
        <begin position="417"/>
        <end position="523"/>
    </location>
</feature>
<dbReference type="Proteomes" id="UP000478008">
    <property type="component" value="Unassembled WGS sequence"/>
</dbReference>
<feature type="compositionally biased region" description="Polar residues" evidence="3">
    <location>
        <begin position="209"/>
        <end position="219"/>
    </location>
</feature>
<evidence type="ECO:0000256" key="1">
    <source>
        <dbReference type="ARBA" id="ARBA00008528"/>
    </source>
</evidence>
<feature type="compositionally biased region" description="Basic and acidic residues" evidence="3">
    <location>
        <begin position="708"/>
        <end position="720"/>
    </location>
</feature>
<feature type="compositionally biased region" description="Basic and acidic residues" evidence="3">
    <location>
        <begin position="872"/>
        <end position="884"/>
    </location>
</feature>
<dbReference type="EMBL" id="CABFWN010000001">
    <property type="protein sequence ID" value="VUG16288.1"/>
    <property type="molecule type" value="Genomic_DNA"/>
</dbReference>
<evidence type="ECO:0000256" key="3">
    <source>
        <dbReference type="SAM" id="MobiDB-lite"/>
    </source>
</evidence>
<evidence type="ECO:0000313" key="5">
    <source>
        <dbReference type="Proteomes" id="UP000478008"/>
    </source>
</evidence>
<feature type="compositionally biased region" description="Low complexity" evidence="3">
    <location>
        <begin position="138"/>
        <end position="147"/>
    </location>
</feature>
<comment type="similarity">
    <text evidence="1">Belongs to the EIS1 family.</text>
</comment>
<feature type="region of interest" description="Disordered" evidence="3">
    <location>
        <begin position="180"/>
        <end position="220"/>
    </location>
</feature>
<name>A0A7D9GYP6_DEKBR</name>
<protein>
    <submittedName>
        <fullName evidence="4">DEBR0S1_12948g1_1</fullName>
    </submittedName>
</protein>
<feature type="region of interest" description="Disordered" evidence="3">
    <location>
        <begin position="765"/>
        <end position="911"/>
    </location>
</feature>
<proteinExistence type="inferred from homology"/>
<feature type="compositionally biased region" description="Basic and acidic residues" evidence="3">
    <location>
        <begin position="417"/>
        <end position="472"/>
    </location>
</feature>
<dbReference type="AlphaFoldDB" id="A0A7D9GYP6"/>
<dbReference type="PANTHER" id="PTHR28298">
    <property type="entry name" value="EISOSOME PROTEIN 1"/>
    <property type="match status" value="1"/>
</dbReference>
<feature type="region of interest" description="Disordered" evidence="3">
    <location>
        <begin position="682"/>
        <end position="720"/>
    </location>
</feature>
<keyword evidence="2" id="KW-0175">Coiled coil</keyword>
<evidence type="ECO:0000256" key="2">
    <source>
        <dbReference type="SAM" id="Coils"/>
    </source>
</evidence>
<feature type="compositionally biased region" description="Basic and acidic residues" evidence="3">
    <location>
        <begin position="775"/>
        <end position="791"/>
    </location>
</feature>
<feature type="compositionally biased region" description="Low complexity" evidence="3">
    <location>
        <begin position="857"/>
        <end position="871"/>
    </location>
</feature>
<gene>
    <name evidence="4" type="ORF">DEBR0S1_12948G</name>
</gene>
<feature type="compositionally biased region" description="Basic and acidic residues" evidence="3">
    <location>
        <begin position="479"/>
        <end position="523"/>
    </location>
</feature>
<feature type="compositionally biased region" description="Basic and acidic residues" evidence="3">
    <location>
        <begin position="826"/>
        <end position="856"/>
    </location>
</feature>
<dbReference type="Pfam" id="PF12757">
    <property type="entry name" value="Eisosome1"/>
    <property type="match status" value="1"/>
</dbReference>
<keyword evidence="5" id="KW-1185">Reference proteome</keyword>
<organism evidence="4 5">
    <name type="scientific">Dekkera bruxellensis</name>
    <name type="common">Brettanomyces custersii</name>
    <dbReference type="NCBI Taxonomy" id="5007"/>
    <lineage>
        <taxon>Eukaryota</taxon>
        <taxon>Fungi</taxon>
        <taxon>Dikarya</taxon>
        <taxon>Ascomycota</taxon>
        <taxon>Saccharomycotina</taxon>
        <taxon>Pichiomycetes</taxon>
        <taxon>Pichiales</taxon>
        <taxon>Pichiaceae</taxon>
        <taxon>Brettanomyces</taxon>
    </lineage>
</organism>
<dbReference type="GO" id="GO:0070941">
    <property type="term" value="P:eisosome assembly"/>
    <property type="evidence" value="ECO:0007669"/>
    <property type="project" value="TreeGrafter"/>
</dbReference>
<feature type="region of interest" description="Disordered" evidence="3">
    <location>
        <begin position="127"/>
        <end position="147"/>
    </location>
</feature>
<sequence>MASLAQQDSVSRPERRKLAHFSVYQAEGQPLSEEAIYRSKLKNGGHTVPSSNSYSGVDAGAPDTAALLAVNSDLSVHPYQRHLSAEAAIAALSANHLSSTPSSSPREPALNGSSYRDAESAAILVKNHAATPRVTNRSSSSLSRQSSDSLSSVYLSSAKNGSPKPARSFNIDAINRAANQQAASRLGSRLQPATKISSNGLGKRPADVTEQNSSMSISRITARARDSARRELESRLSEKQVFNGIPTPSDTASKWSKLASQCATASNATGKLPDYASDERKTLEKNTLVSLSVLAAATSRVEEKMKQMDRDTVSRSIFSNPELNEKAMAAAKEWAAKFTKNAGGSKAIYASGKNYNSDEAEINLGGGLFMKASEITAMANSLVKPALEEIEKNSDHQRKLDARNLVVLRKIKKREVEHKNEIRQSKEQEKKVRETEVEKRREELEGMKGDINEDQEKLLEEQKKALEEKNAEFDAQVAEEEKQKKELDDERDEKLKVIADAKAEKDAEREKEATDLQEEKKKDLAPILADLEKETKILDELTKNREEKEAFFNEQKARDDKATEELASADHKLAKLTEQLERIECEQKEAASKAVEDVAAAASAKAAFEKTAAEKNSKLEELGKERSVLEGRISSSDKERVDLISKLNEQGEENHTQAVQINEILPEHLQKEVPAFEKVKDNLDKSKFAVNDDPIEEPSEVESEPEDVPEKIWSEQDEKAEKEAEMAEKEKLAKAVTDETIKQSVREQKKDGMFTGFLRRSKKLVLSPQATSSKSAEKKPSPVVKKEAAKETKHKKGVKGLSGKRLIKLFNEPAAFVEKKHSPKKVSVEKAEKPVEKAVKPVEKAEKPVEKAENPAEKASPTKKPSSASVKPESKTKEVQKNSEHATQSQKDEPEGDNFSGFSQDFVHEEK</sequence>
<reference evidence="4 5" key="1">
    <citation type="submission" date="2019-07" db="EMBL/GenBank/DDBJ databases">
        <authorList>
            <person name="Friedrich A."/>
            <person name="Schacherer J."/>
        </authorList>
    </citation>
    <scope>NUCLEOTIDE SEQUENCE [LARGE SCALE GENOMIC DNA]</scope>
</reference>
<feature type="coiled-coil region" evidence="2">
    <location>
        <begin position="538"/>
        <end position="632"/>
    </location>
</feature>
<accession>A0A7D9GYP6</accession>
<dbReference type="PANTHER" id="PTHR28298:SF1">
    <property type="entry name" value="EISOSOME PROTEIN 1"/>
    <property type="match status" value="1"/>
</dbReference>
<dbReference type="InterPro" id="IPR024527">
    <property type="entry name" value="Eisosome1"/>
</dbReference>
<evidence type="ECO:0000313" key="4">
    <source>
        <dbReference type="EMBL" id="VUG16288.1"/>
    </source>
</evidence>
<feature type="compositionally biased region" description="Acidic residues" evidence="3">
    <location>
        <begin position="693"/>
        <end position="707"/>
    </location>
</feature>